<feature type="compositionally biased region" description="Low complexity" evidence="6">
    <location>
        <begin position="527"/>
        <end position="545"/>
    </location>
</feature>
<dbReference type="PANTHER" id="PTHR46140">
    <property type="entry name" value="VACUOLAR TRANSPORTER CHAPERONE 1-RELATED"/>
    <property type="match status" value="1"/>
</dbReference>
<dbReference type="GO" id="GO:0042144">
    <property type="term" value="P:vacuole fusion, non-autophagic"/>
    <property type="evidence" value="ECO:0007669"/>
    <property type="project" value="TreeGrafter"/>
</dbReference>
<reference evidence="9 10" key="1">
    <citation type="submission" date="2015-06" db="EMBL/GenBank/DDBJ databases">
        <title>Draft genome of the ant-associated black yeast Phialophora attae CBS 131958.</title>
        <authorList>
            <person name="Moreno L.F."/>
            <person name="Stielow B.J."/>
            <person name="de Hoog S."/>
            <person name="Vicente V.A."/>
            <person name="Weiss V.A."/>
            <person name="de Vries M."/>
            <person name="Cruz L.M."/>
            <person name="Souza E.M."/>
        </authorList>
    </citation>
    <scope>NUCLEOTIDE SEQUENCE [LARGE SCALE GENOMIC DNA]</scope>
    <source>
        <strain evidence="9 10">CBS 131958</strain>
    </source>
</reference>
<keyword evidence="3 7" id="KW-0812">Transmembrane</keyword>
<dbReference type="InterPro" id="IPR004331">
    <property type="entry name" value="SPX_dom"/>
</dbReference>
<evidence type="ECO:0000256" key="1">
    <source>
        <dbReference type="ARBA" id="ARBA00004128"/>
    </source>
</evidence>
<feature type="compositionally biased region" description="Polar residues" evidence="6">
    <location>
        <begin position="551"/>
        <end position="577"/>
    </location>
</feature>
<gene>
    <name evidence="9" type="ORF">AB675_8694</name>
</gene>
<comment type="caution">
    <text evidence="9">The sequence shown here is derived from an EMBL/GenBank/DDBJ whole genome shotgun (WGS) entry which is preliminary data.</text>
</comment>
<evidence type="ECO:0000259" key="8">
    <source>
        <dbReference type="PROSITE" id="PS51382"/>
    </source>
</evidence>
<dbReference type="InterPro" id="IPR018966">
    <property type="entry name" value="VTC_domain"/>
</dbReference>
<dbReference type="GeneID" id="28741042"/>
<dbReference type="InterPro" id="IPR042267">
    <property type="entry name" value="VTC_sf"/>
</dbReference>
<dbReference type="PROSITE" id="PS51382">
    <property type="entry name" value="SPX"/>
    <property type="match status" value="1"/>
</dbReference>
<evidence type="ECO:0000313" key="9">
    <source>
        <dbReference type="EMBL" id="KPI44634.1"/>
    </source>
</evidence>
<dbReference type="RefSeq" id="XP_018004597.1">
    <property type="nucleotide sequence ID" value="XM_018149162.1"/>
</dbReference>
<dbReference type="GO" id="GO:0033254">
    <property type="term" value="C:vacuolar transporter chaperone complex"/>
    <property type="evidence" value="ECO:0007669"/>
    <property type="project" value="TreeGrafter"/>
</dbReference>
<feature type="transmembrane region" description="Helical" evidence="7">
    <location>
        <begin position="740"/>
        <end position="759"/>
    </location>
</feature>
<dbReference type="Pfam" id="PF09359">
    <property type="entry name" value="VTC"/>
    <property type="match status" value="1"/>
</dbReference>
<evidence type="ECO:0000256" key="6">
    <source>
        <dbReference type="SAM" id="MobiDB-lite"/>
    </source>
</evidence>
<feature type="region of interest" description="Disordered" evidence="6">
    <location>
        <begin position="664"/>
        <end position="728"/>
    </location>
</feature>
<feature type="transmembrane region" description="Helical" evidence="7">
    <location>
        <begin position="803"/>
        <end position="825"/>
    </location>
</feature>
<name>A0A0N1HFN6_9EURO</name>
<dbReference type="Gene3D" id="3.20.100.30">
    <property type="entry name" value="VTC, catalytic tunnel domain"/>
    <property type="match status" value="1"/>
</dbReference>
<sequence length="831" mass="91982">MKFGDTLFERSVPKYAPYNVKYNELKHLIKQRTSVGAALPVSIPSASTSRWHDLETELLSVIKREYEDVSLFLRSKQGEIDRRLAYLEKQVNAASRAISADIDRPVTQARKYQRLVKDADGIGDEIELLSRFTAVQKTAFRKILKKYRKWTGSTELQTRLDIEVFSSGALQVDYAEYLNRLASLTATISTKLQAPMLTGNEVQRTKRRTGRTLSQSNAKTINDMCLKGSLQFDTALDQVPYGESGGSAYFWIHPENLEQAETLLLRHMRLQPRSSTSRQSPAQSSTDLSKVSCSTTAAAYQAIFDNAQRFVRDSSSVKPSRAALVSRWDENTEAVVTLNNLTHNSEQTSTLSVKRKRLDGLMHSSKANGHASPVPKSEADKIRDYLSENRDVKPLAVAVSDRARFSGPNNTKDVGTWAALDTSITFADPATISYGQIGAISSMETFPHAVLHLRWEFTRLPEIVRVLEASHLAERVHSFSLEQAAVVSINKDLPQPQWRELLVNDIRRVPALVQRKSATSTRRKDSQLQVPSSSGPSSTGDSIFSAGQGGQSSATEVESNRSPTRTGANDDATSPSAKDSRKSKRKTTRFSTPPQQPAPTRYWNEFDDGDSDTHPEERYAIYIDPNEPVFPGAETVQKVFSGMYDSISKGGKRLTSWMPVRMHEAKTTSDGERRPLLFSKASRKGSSDANLESSGSDTDDFTPTPSKRNRRSTISRPPYAPGRRLSKRQKAREATLQQSYIALLVLAYIFLLVAGILLGTGRKKKRLEVDAGVVTGIVAAWACVGISVVLICMRRQKIGPIHWGIFAIQVAVVIVVGVGQLVLMLGNATAV</sequence>
<feature type="domain" description="SPX" evidence="8">
    <location>
        <begin position="1"/>
        <end position="161"/>
    </location>
</feature>
<keyword evidence="4 7" id="KW-1133">Transmembrane helix</keyword>
<dbReference type="InterPro" id="IPR051572">
    <property type="entry name" value="VTC_Complex_Subunit"/>
</dbReference>
<dbReference type="EMBL" id="LFJN01000003">
    <property type="protein sequence ID" value="KPI44634.1"/>
    <property type="molecule type" value="Genomic_DNA"/>
</dbReference>
<dbReference type="AlphaFoldDB" id="A0A0N1HFN6"/>
<evidence type="ECO:0000256" key="3">
    <source>
        <dbReference type="ARBA" id="ARBA00022692"/>
    </source>
</evidence>
<dbReference type="STRING" id="1664694.A0A0N1HFN6"/>
<feature type="compositionally biased region" description="Polar residues" evidence="6">
    <location>
        <begin position="687"/>
        <end position="706"/>
    </location>
</feature>
<dbReference type="CDD" id="cd14474">
    <property type="entry name" value="SPX_YDR089W"/>
    <property type="match status" value="1"/>
</dbReference>
<proteinExistence type="predicted"/>
<feature type="compositionally biased region" description="Basic and acidic residues" evidence="6">
    <location>
        <begin position="664"/>
        <end position="675"/>
    </location>
</feature>
<dbReference type="PANTHER" id="PTHR46140:SF1">
    <property type="entry name" value="VACUOLAR TRANSPORTER CHAPERONE COMPLEX SUBUNIT 4-RELATED"/>
    <property type="match status" value="1"/>
</dbReference>
<keyword evidence="2" id="KW-0926">Vacuole</keyword>
<feature type="transmembrane region" description="Helical" evidence="7">
    <location>
        <begin position="771"/>
        <end position="791"/>
    </location>
</feature>
<feature type="region of interest" description="Disordered" evidence="6">
    <location>
        <begin position="514"/>
        <end position="615"/>
    </location>
</feature>
<evidence type="ECO:0000256" key="2">
    <source>
        <dbReference type="ARBA" id="ARBA00022554"/>
    </source>
</evidence>
<keyword evidence="10" id="KW-1185">Reference proteome</keyword>
<comment type="subcellular location">
    <subcellularLocation>
        <location evidence="1">Vacuole membrane</location>
        <topology evidence="1">Multi-pass membrane protein</topology>
    </subcellularLocation>
</comment>
<evidence type="ECO:0000256" key="5">
    <source>
        <dbReference type="ARBA" id="ARBA00023136"/>
    </source>
</evidence>
<evidence type="ECO:0000256" key="7">
    <source>
        <dbReference type="SAM" id="Phobius"/>
    </source>
</evidence>
<accession>A0A0N1HFN6</accession>
<dbReference type="Proteomes" id="UP000038010">
    <property type="component" value="Unassembled WGS sequence"/>
</dbReference>
<dbReference type="GO" id="GO:0007034">
    <property type="term" value="P:vacuolar transport"/>
    <property type="evidence" value="ECO:0007669"/>
    <property type="project" value="TreeGrafter"/>
</dbReference>
<dbReference type="GO" id="GO:0006799">
    <property type="term" value="P:polyphosphate biosynthetic process"/>
    <property type="evidence" value="ECO:0007669"/>
    <property type="project" value="UniProtKB-ARBA"/>
</dbReference>
<dbReference type="GO" id="GO:0016237">
    <property type="term" value="P:microautophagy"/>
    <property type="evidence" value="ECO:0007669"/>
    <property type="project" value="TreeGrafter"/>
</dbReference>
<evidence type="ECO:0000256" key="4">
    <source>
        <dbReference type="ARBA" id="ARBA00022989"/>
    </source>
</evidence>
<evidence type="ECO:0000313" key="10">
    <source>
        <dbReference type="Proteomes" id="UP000038010"/>
    </source>
</evidence>
<dbReference type="GO" id="GO:0000329">
    <property type="term" value="C:fungal-type vacuole membrane"/>
    <property type="evidence" value="ECO:0007669"/>
    <property type="project" value="TreeGrafter"/>
</dbReference>
<dbReference type="VEuPathDB" id="FungiDB:AB675_8694"/>
<organism evidence="9 10">
    <name type="scientific">Cyphellophora attinorum</name>
    <dbReference type="NCBI Taxonomy" id="1664694"/>
    <lineage>
        <taxon>Eukaryota</taxon>
        <taxon>Fungi</taxon>
        <taxon>Dikarya</taxon>
        <taxon>Ascomycota</taxon>
        <taxon>Pezizomycotina</taxon>
        <taxon>Eurotiomycetes</taxon>
        <taxon>Chaetothyriomycetidae</taxon>
        <taxon>Chaetothyriales</taxon>
        <taxon>Cyphellophoraceae</taxon>
        <taxon>Cyphellophora</taxon>
    </lineage>
</organism>
<dbReference type="OrthoDB" id="5588846at2759"/>
<protein>
    <recommendedName>
        <fullName evidence="8">SPX domain-containing protein</fullName>
    </recommendedName>
</protein>
<keyword evidence="5 7" id="KW-0472">Membrane</keyword>